<dbReference type="Gene3D" id="1.10.10.10">
    <property type="entry name" value="Winged helix-like DNA-binding domain superfamily/Winged helix DNA-binding domain"/>
    <property type="match status" value="1"/>
</dbReference>
<reference evidence="3" key="1">
    <citation type="submission" date="2022-07" db="EMBL/GenBank/DDBJ databases">
        <title>Enhanced cultured diversity of the mouse gut microbiota enables custom-made synthetic communities.</title>
        <authorList>
            <person name="Afrizal A."/>
        </authorList>
    </citation>
    <scope>NUCLEOTIDE SEQUENCE</scope>
    <source>
        <strain evidence="3">DSM 28593</strain>
    </source>
</reference>
<dbReference type="EMBL" id="JANKAS010000006">
    <property type="protein sequence ID" value="MCR1899033.1"/>
    <property type="molecule type" value="Genomic_DNA"/>
</dbReference>
<feature type="domain" description="Transcription regulator PadR N-terminal" evidence="1">
    <location>
        <begin position="7"/>
        <end position="79"/>
    </location>
</feature>
<dbReference type="Proteomes" id="UP001205748">
    <property type="component" value="Unassembled WGS sequence"/>
</dbReference>
<protein>
    <submittedName>
        <fullName evidence="3">PadR family transcriptional regulator</fullName>
    </submittedName>
</protein>
<organism evidence="3 4">
    <name type="scientific">Irregularibacter muris</name>
    <dbReference type="NCBI Taxonomy" id="1796619"/>
    <lineage>
        <taxon>Bacteria</taxon>
        <taxon>Bacillati</taxon>
        <taxon>Bacillota</taxon>
        <taxon>Clostridia</taxon>
        <taxon>Eubacteriales</taxon>
        <taxon>Eubacteriaceae</taxon>
        <taxon>Irregularibacter</taxon>
    </lineage>
</organism>
<dbReference type="InterPro" id="IPR036390">
    <property type="entry name" value="WH_DNA-bd_sf"/>
</dbReference>
<dbReference type="RefSeq" id="WP_257530951.1">
    <property type="nucleotide sequence ID" value="NZ_JANKAS010000006.1"/>
</dbReference>
<keyword evidence="4" id="KW-1185">Reference proteome</keyword>
<evidence type="ECO:0000313" key="4">
    <source>
        <dbReference type="Proteomes" id="UP001205748"/>
    </source>
</evidence>
<comment type="caution">
    <text evidence="3">The sequence shown here is derived from an EMBL/GenBank/DDBJ whole genome shotgun (WGS) entry which is preliminary data.</text>
</comment>
<dbReference type="InterPro" id="IPR018309">
    <property type="entry name" value="Tscrpt_reg_PadR_C"/>
</dbReference>
<dbReference type="SUPFAM" id="SSF46785">
    <property type="entry name" value="Winged helix' DNA-binding domain"/>
    <property type="match status" value="1"/>
</dbReference>
<feature type="domain" description="Transcription regulator PadR C-terminal" evidence="2">
    <location>
        <begin position="96"/>
        <end position="182"/>
    </location>
</feature>
<dbReference type="InterPro" id="IPR005149">
    <property type="entry name" value="Tscrpt_reg_PadR_N"/>
</dbReference>
<proteinExistence type="predicted"/>
<evidence type="ECO:0000259" key="1">
    <source>
        <dbReference type="Pfam" id="PF03551"/>
    </source>
</evidence>
<dbReference type="AlphaFoldDB" id="A0AAE3HI73"/>
<dbReference type="Pfam" id="PF10400">
    <property type="entry name" value="Vir_act_alpha_C"/>
    <property type="match status" value="1"/>
</dbReference>
<dbReference type="InterPro" id="IPR036388">
    <property type="entry name" value="WH-like_DNA-bd_sf"/>
</dbReference>
<evidence type="ECO:0000259" key="2">
    <source>
        <dbReference type="Pfam" id="PF10400"/>
    </source>
</evidence>
<dbReference type="Gene3D" id="6.10.140.190">
    <property type="match status" value="1"/>
</dbReference>
<name>A0AAE3HI73_9FIRM</name>
<sequence length="187" mass="21503">MSLKHGLLGLLNYGSMTGYELDKAFKASLSFFWQAKTSQIYRELDAMERHGWLTSQRVIQSEKPNKRVYTITEDGKEELVKWLSSPESDIVDAMHVRSAFLMRVFFAGETSIQQSLEMLRRYRQKCLESSEGLRVAYDAISDYGAIVSDEKKSKYWEIVVLYGEAFFDAGLSWTDKAIAILEEELRG</sequence>
<evidence type="ECO:0000313" key="3">
    <source>
        <dbReference type="EMBL" id="MCR1899033.1"/>
    </source>
</evidence>
<dbReference type="PANTHER" id="PTHR43252:SF6">
    <property type="entry name" value="NEGATIVE TRANSCRIPTION REGULATOR PADR"/>
    <property type="match status" value="1"/>
</dbReference>
<gene>
    <name evidence="3" type="ORF">NSA47_08545</name>
</gene>
<dbReference type="Pfam" id="PF03551">
    <property type="entry name" value="PadR"/>
    <property type="match status" value="1"/>
</dbReference>
<dbReference type="PANTHER" id="PTHR43252">
    <property type="entry name" value="TRANSCRIPTIONAL REGULATOR YQJI"/>
    <property type="match status" value="1"/>
</dbReference>
<accession>A0AAE3HI73</accession>